<evidence type="ECO:0008006" key="5">
    <source>
        <dbReference type="Google" id="ProtNLM"/>
    </source>
</evidence>
<sequence>MKVLFFSTWPLIAACTAILLTDFALSQVAINCYNCMVPLGASGIENYCTDSTICSGFYCTKGPDAESNGILHSCTNTPPLDGWNGECKTVPNTKGKHVNCYCSNIEFCNCALKSASIIFLLIVFFVGVFLPA</sequence>
<comment type="caution">
    <text evidence="3">The sequence shown here is derived from an EMBL/GenBank/DDBJ whole genome shotgun (WGS) entry which is preliminary data.</text>
</comment>
<dbReference type="Proteomes" id="UP000835052">
    <property type="component" value="Unassembled WGS sequence"/>
</dbReference>
<dbReference type="OrthoDB" id="5792001at2759"/>
<keyword evidence="1" id="KW-0472">Membrane</keyword>
<dbReference type="PROSITE" id="PS51257">
    <property type="entry name" value="PROKAR_LIPOPROTEIN"/>
    <property type="match status" value="1"/>
</dbReference>
<reference evidence="3" key="1">
    <citation type="submission" date="2020-10" db="EMBL/GenBank/DDBJ databases">
        <authorList>
            <person name="Kikuchi T."/>
        </authorList>
    </citation>
    <scope>NUCLEOTIDE SEQUENCE</scope>
    <source>
        <strain evidence="3">NKZ352</strain>
    </source>
</reference>
<keyword evidence="1" id="KW-1133">Transmembrane helix</keyword>
<feature type="transmembrane region" description="Helical" evidence="1">
    <location>
        <begin position="111"/>
        <end position="130"/>
    </location>
</feature>
<evidence type="ECO:0000256" key="1">
    <source>
        <dbReference type="SAM" id="Phobius"/>
    </source>
</evidence>
<dbReference type="AlphaFoldDB" id="A0A8S1HCS9"/>
<protein>
    <recommendedName>
        <fullName evidence="5">Activin types I and II receptor domain-containing protein</fullName>
    </recommendedName>
</protein>
<feature type="chain" id="PRO_5035815246" description="Activin types I and II receptor domain-containing protein" evidence="2">
    <location>
        <begin position="27"/>
        <end position="132"/>
    </location>
</feature>
<name>A0A8S1HCS9_9PELO</name>
<dbReference type="EMBL" id="CAJGYM010000019">
    <property type="protein sequence ID" value="CAD6191100.1"/>
    <property type="molecule type" value="Genomic_DNA"/>
</dbReference>
<evidence type="ECO:0000256" key="2">
    <source>
        <dbReference type="SAM" id="SignalP"/>
    </source>
</evidence>
<organism evidence="3 4">
    <name type="scientific">Caenorhabditis auriculariae</name>
    <dbReference type="NCBI Taxonomy" id="2777116"/>
    <lineage>
        <taxon>Eukaryota</taxon>
        <taxon>Metazoa</taxon>
        <taxon>Ecdysozoa</taxon>
        <taxon>Nematoda</taxon>
        <taxon>Chromadorea</taxon>
        <taxon>Rhabditida</taxon>
        <taxon>Rhabditina</taxon>
        <taxon>Rhabditomorpha</taxon>
        <taxon>Rhabditoidea</taxon>
        <taxon>Rhabditidae</taxon>
        <taxon>Peloderinae</taxon>
        <taxon>Caenorhabditis</taxon>
    </lineage>
</organism>
<keyword evidence="4" id="KW-1185">Reference proteome</keyword>
<proteinExistence type="predicted"/>
<evidence type="ECO:0000313" key="3">
    <source>
        <dbReference type="EMBL" id="CAD6191100.1"/>
    </source>
</evidence>
<evidence type="ECO:0000313" key="4">
    <source>
        <dbReference type="Proteomes" id="UP000835052"/>
    </source>
</evidence>
<gene>
    <name evidence="3" type="ORF">CAUJ_LOCUS7019</name>
</gene>
<feature type="signal peptide" evidence="2">
    <location>
        <begin position="1"/>
        <end position="26"/>
    </location>
</feature>
<keyword evidence="1" id="KW-0812">Transmembrane</keyword>
<keyword evidence="2" id="KW-0732">Signal</keyword>
<accession>A0A8S1HCS9</accession>